<reference evidence="2 3" key="1">
    <citation type="submission" date="2020-04" db="EMBL/GenBank/DDBJ databases">
        <title>Perkinsus olseni comparative genomics.</title>
        <authorList>
            <person name="Bogema D.R."/>
        </authorList>
    </citation>
    <scope>NUCLEOTIDE SEQUENCE [LARGE SCALE GENOMIC DNA]</scope>
    <source>
        <strain evidence="2">00978-12</strain>
    </source>
</reference>
<accession>A0A7J6NJT5</accession>
<dbReference type="AlphaFoldDB" id="A0A7J6NJT5"/>
<evidence type="ECO:0000313" key="3">
    <source>
        <dbReference type="Proteomes" id="UP000541610"/>
    </source>
</evidence>
<feature type="compositionally biased region" description="Polar residues" evidence="1">
    <location>
        <begin position="141"/>
        <end position="151"/>
    </location>
</feature>
<dbReference type="Proteomes" id="UP000541610">
    <property type="component" value="Unassembled WGS sequence"/>
</dbReference>
<feature type="region of interest" description="Disordered" evidence="1">
    <location>
        <begin position="134"/>
        <end position="201"/>
    </location>
</feature>
<feature type="region of interest" description="Disordered" evidence="1">
    <location>
        <begin position="214"/>
        <end position="243"/>
    </location>
</feature>
<comment type="caution">
    <text evidence="2">The sequence shown here is derived from an EMBL/GenBank/DDBJ whole genome shotgun (WGS) entry which is preliminary data.</text>
</comment>
<sequence>MTTVGSQTILSGAVAVDEAFTAPETESVGCQTTFEDQSPTVGLYRTTSLPFGSLGQTGINERLRSIDSLKGLSAENSFSSRVTKRALPAPVRGENVYRDLEDDDGNESVETPAEPTSNEHIAATEWIAHVREVQRQEDSMNSRGGSRNNLARSRELEQDSQGGVVADAQNALKASVSEFDVEGEEERSYISGNDETTAGNGDVFAKILDYFRDRGSDSGEQEKSTAQDGVESSKALDSAIQQESSQWLSGRLEARWEQHTPFAALSNGVSVRFGDSRPQGNPCAEEAALSGAPLRNNGKYVRASGEEPQSAKSIVATSRTGEVITEGYVAQTELATDGGECGETQRARLPASENEPEALERGSTLFARMSLIISTEIELALEKFKYRESTDDSQPRVEAKPAAVDSLSTAIDFEEEVVKTGELETPVEEAEPPTTSGAALWLRLKGMLEKINRDKASDG</sequence>
<name>A0A7J6NJT5_PEROL</name>
<feature type="compositionally biased region" description="Basic and acidic residues" evidence="1">
    <location>
        <begin position="214"/>
        <end position="225"/>
    </location>
</feature>
<evidence type="ECO:0000313" key="2">
    <source>
        <dbReference type="EMBL" id="KAF4683760.1"/>
    </source>
</evidence>
<evidence type="ECO:0000256" key="1">
    <source>
        <dbReference type="SAM" id="MobiDB-lite"/>
    </source>
</evidence>
<protein>
    <submittedName>
        <fullName evidence="2">Uncharacterized protein</fullName>
    </submittedName>
</protein>
<organism evidence="2 3">
    <name type="scientific">Perkinsus olseni</name>
    <name type="common">Perkinsus atlanticus</name>
    <dbReference type="NCBI Taxonomy" id="32597"/>
    <lineage>
        <taxon>Eukaryota</taxon>
        <taxon>Sar</taxon>
        <taxon>Alveolata</taxon>
        <taxon>Perkinsozoa</taxon>
        <taxon>Perkinsea</taxon>
        <taxon>Perkinsida</taxon>
        <taxon>Perkinsidae</taxon>
        <taxon>Perkinsus</taxon>
    </lineage>
</organism>
<gene>
    <name evidence="2" type="ORF">FOZ60_008640</name>
</gene>
<dbReference type="EMBL" id="JABANP010000347">
    <property type="protein sequence ID" value="KAF4683760.1"/>
    <property type="molecule type" value="Genomic_DNA"/>
</dbReference>
<feature type="compositionally biased region" description="Polar residues" evidence="1">
    <location>
        <begin position="190"/>
        <end position="199"/>
    </location>
</feature>
<proteinExistence type="predicted"/>
<feature type="region of interest" description="Disordered" evidence="1">
    <location>
        <begin position="93"/>
        <end position="121"/>
    </location>
</feature>